<evidence type="ECO:0000256" key="9">
    <source>
        <dbReference type="ARBA" id="ARBA00022917"/>
    </source>
</evidence>
<dbReference type="PROSITE" id="PS00571">
    <property type="entry name" value="AMIDASES"/>
    <property type="match status" value="1"/>
</dbReference>
<keyword evidence="14" id="KW-1185">Reference proteome</keyword>
<comment type="function">
    <text evidence="1">Hydrolyzes indole-3-acetamide (IAM) into indole-3-acetic acid (IAA).</text>
</comment>
<dbReference type="EC" id="6.3.5.7" evidence="4 11"/>
<evidence type="ECO:0000256" key="1">
    <source>
        <dbReference type="ARBA" id="ARBA00003871"/>
    </source>
</evidence>
<evidence type="ECO:0000259" key="12">
    <source>
        <dbReference type="Pfam" id="PF01425"/>
    </source>
</evidence>
<feature type="domain" description="Amidase" evidence="12">
    <location>
        <begin position="25"/>
        <end position="473"/>
    </location>
</feature>
<sequence length="493" mass="52491">MSDLTALTIAEAREKLAAKETSASELTGAYLTAIEAANPSLNAYVKVTPDKARSMAKASDERIAKGEAGPLEGIPLGIKDLFATEGVHTQAASHILDGFEPRYESTVTANLFADGAVMLGKLNMDEFAMGSSNETSYYGPVKNPWRKRGSNMDLVPGGSSGGSAASVAAHLCAGATATDTGGSIRQPAALTGTVGIKPTYGRCSRWGIVAFASSLDQAGPIARDVRDAAILLKSMASVDPKDTTSVDREVPDYEAAIGRSVKGLKIGVPKEYRMEGMPGEIETLWQKGIEWLKEAGAEIVDVSLPHTKYALPAYYIVAPAEASSNLARYDGVRYGLRVPGKDIADMYEKTRAAGFGREVKRRIMIGTYVLSAGYYDAYYLQAQKVRTLIKRDFETVYADGIDALLTPATPSAAFGIGDQDMASDPVKMYLNDIFTVTVNMAGLPGIAVPAGLDAGGLPLGLQLIGRPFDEETLFSLGSVIEKAAGRFTPEKWW</sequence>
<comment type="similarity">
    <text evidence="2 11">Belongs to the amidase family. GatA subfamily.</text>
</comment>
<dbReference type="GO" id="GO:0050567">
    <property type="term" value="F:glutaminyl-tRNA synthase (glutamine-hydrolyzing) activity"/>
    <property type="evidence" value="ECO:0007669"/>
    <property type="project" value="UniProtKB-UniRule"/>
</dbReference>
<dbReference type="InterPro" id="IPR004412">
    <property type="entry name" value="GatA"/>
</dbReference>
<feature type="active site" description="Acyl-ester intermediate" evidence="11">
    <location>
        <position position="183"/>
    </location>
</feature>
<evidence type="ECO:0000313" key="14">
    <source>
        <dbReference type="Proteomes" id="UP000469011"/>
    </source>
</evidence>
<dbReference type="HAMAP" id="MF_00120">
    <property type="entry name" value="GatA"/>
    <property type="match status" value="1"/>
</dbReference>
<evidence type="ECO:0000256" key="10">
    <source>
        <dbReference type="ARBA" id="ARBA00047407"/>
    </source>
</evidence>
<evidence type="ECO:0000256" key="8">
    <source>
        <dbReference type="ARBA" id="ARBA00022840"/>
    </source>
</evidence>
<dbReference type="GO" id="GO:0016740">
    <property type="term" value="F:transferase activity"/>
    <property type="evidence" value="ECO:0007669"/>
    <property type="project" value="UniProtKB-KW"/>
</dbReference>
<evidence type="ECO:0000256" key="5">
    <source>
        <dbReference type="ARBA" id="ARBA00014428"/>
    </source>
</evidence>
<accession>A0A6N9T503</accession>
<keyword evidence="7 11" id="KW-0547">Nucleotide-binding</keyword>
<dbReference type="InterPro" id="IPR020556">
    <property type="entry name" value="Amidase_CS"/>
</dbReference>
<feature type="active site" description="Charge relay system" evidence="11">
    <location>
        <position position="79"/>
    </location>
</feature>
<comment type="subunit">
    <text evidence="3 11">Heterotrimer of A, B and C subunits.</text>
</comment>
<evidence type="ECO:0000256" key="4">
    <source>
        <dbReference type="ARBA" id="ARBA00012739"/>
    </source>
</evidence>
<keyword evidence="8 11" id="KW-0067">ATP-binding</keyword>
<dbReference type="NCBIfam" id="TIGR00132">
    <property type="entry name" value="gatA"/>
    <property type="match status" value="1"/>
</dbReference>
<proteinExistence type="inferred from homology"/>
<keyword evidence="9 11" id="KW-0648">Protein biosynthesis</keyword>
<reference evidence="13 14" key="1">
    <citation type="submission" date="2020-01" db="EMBL/GenBank/DDBJ databases">
        <title>Jiella pacifica sp. nov.</title>
        <authorList>
            <person name="Xue Z."/>
            <person name="Zhu S."/>
            <person name="Chen J."/>
            <person name="Yang J."/>
        </authorList>
    </citation>
    <scope>NUCLEOTIDE SEQUENCE [LARGE SCALE GENOMIC DNA]</scope>
    <source>
        <strain evidence="13 14">40Bstr34</strain>
    </source>
</reference>
<name>A0A6N9T503_9HYPH</name>
<dbReference type="GO" id="GO:0030956">
    <property type="term" value="C:glutamyl-tRNA(Gln) amidotransferase complex"/>
    <property type="evidence" value="ECO:0007669"/>
    <property type="project" value="InterPro"/>
</dbReference>
<dbReference type="Pfam" id="PF01425">
    <property type="entry name" value="Amidase"/>
    <property type="match status" value="1"/>
</dbReference>
<gene>
    <name evidence="11 13" type="primary">gatA</name>
    <name evidence="13" type="ORF">GTK09_18010</name>
</gene>
<dbReference type="GO" id="GO:0006412">
    <property type="term" value="P:translation"/>
    <property type="evidence" value="ECO:0007669"/>
    <property type="project" value="UniProtKB-UniRule"/>
</dbReference>
<dbReference type="Gene3D" id="3.90.1300.10">
    <property type="entry name" value="Amidase signature (AS) domain"/>
    <property type="match status" value="1"/>
</dbReference>
<dbReference type="InterPro" id="IPR023631">
    <property type="entry name" value="Amidase_dom"/>
</dbReference>
<evidence type="ECO:0000256" key="2">
    <source>
        <dbReference type="ARBA" id="ARBA00008069"/>
    </source>
</evidence>
<keyword evidence="13" id="KW-0808">Transferase</keyword>
<dbReference type="SUPFAM" id="SSF75304">
    <property type="entry name" value="Amidase signature (AS) enzymes"/>
    <property type="match status" value="1"/>
</dbReference>
<feature type="active site" description="Charge relay system" evidence="11">
    <location>
        <position position="159"/>
    </location>
</feature>
<dbReference type="PANTHER" id="PTHR11895">
    <property type="entry name" value="TRANSAMIDASE"/>
    <property type="match status" value="1"/>
</dbReference>
<organism evidence="13 14">
    <name type="scientific">Jiella pacifica</name>
    <dbReference type="NCBI Taxonomy" id="2696469"/>
    <lineage>
        <taxon>Bacteria</taxon>
        <taxon>Pseudomonadati</taxon>
        <taxon>Pseudomonadota</taxon>
        <taxon>Alphaproteobacteria</taxon>
        <taxon>Hyphomicrobiales</taxon>
        <taxon>Aurantimonadaceae</taxon>
        <taxon>Jiella</taxon>
    </lineage>
</organism>
<evidence type="ECO:0000313" key="13">
    <source>
        <dbReference type="EMBL" id="NDW06320.1"/>
    </source>
</evidence>
<evidence type="ECO:0000256" key="3">
    <source>
        <dbReference type="ARBA" id="ARBA00011123"/>
    </source>
</evidence>
<dbReference type="AlphaFoldDB" id="A0A6N9T503"/>
<evidence type="ECO:0000256" key="6">
    <source>
        <dbReference type="ARBA" id="ARBA00022598"/>
    </source>
</evidence>
<dbReference type="RefSeq" id="WP_163464864.1">
    <property type="nucleotide sequence ID" value="NZ_JAAAMG010000016.1"/>
</dbReference>
<dbReference type="PANTHER" id="PTHR11895:SF151">
    <property type="entry name" value="GLUTAMYL-TRNA(GLN) AMIDOTRANSFERASE SUBUNIT A"/>
    <property type="match status" value="1"/>
</dbReference>
<evidence type="ECO:0000256" key="11">
    <source>
        <dbReference type="HAMAP-Rule" id="MF_00120"/>
    </source>
</evidence>
<keyword evidence="6 11" id="KW-0436">Ligase</keyword>
<comment type="function">
    <text evidence="11">Allows the formation of correctly charged Gln-tRNA(Gln) through the transamidation of misacylated Glu-tRNA(Gln) in organisms which lack glutaminyl-tRNA synthetase. The reaction takes place in the presence of glutamine and ATP through an activated gamma-phospho-Glu-tRNA(Gln).</text>
</comment>
<evidence type="ECO:0000256" key="7">
    <source>
        <dbReference type="ARBA" id="ARBA00022741"/>
    </source>
</evidence>
<comment type="caution">
    <text evidence="13">The sequence shown here is derived from an EMBL/GenBank/DDBJ whole genome shotgun (WGS) entry which is preliminary data.</text>
</comment>
<protein>
    <recommendedName>
        <fullName evidence="5 11">Glutamyl-tRNA(Gln) amidotransferase subunit A</fullName>
        <shortName evidence="11">Glu-ADT subunit A</shortName>
        <ecNumber evidence="4 11">6.3.5.7</ecNumber>
    </recommendedName>
</protein>
<dbReference type="InterPro" id="IPR000120">
    <property type="entry name" value="Amidase"/>
</dbReference>
<dbReference type="EMBL" id="JAAAMG010000016">
    <property type="protein sequence ID" value="NDW06320.1"/>
    <property type="molecule type" value="Genomic_DNA"/>
</dbReference>
<dbReference type="GO" id="GO:0005524">
    <property type="term" value="F:ATP binding"/>
    <property type="evidence" value="ECO:0007669"/>
    <property type="project" value="UniProtKB-KW"/>
</dbReference>
<dbReference type="InterPro" id="IPR036928">
    <property type="entry name" value="AS_sf"/>
</dbReference>
<comment type="catalytic activity">
    <reaction evidence="10 11">
        <text>L-glutamyl-tRNA(Gln) + L-glutamine + ATP + H2O = L-glutaminyl-tRNA(Gln) + L-glutamate + ADP + phosphate + H(+)</text>
        <dbReference type="Rhea" id="RHEA:17521"/>
        <dbReference type="Rhea" id="RHEA-COMP:9681"/>
        <dbReference type="Rhea" id="RHEA-COMP:9684"/>
        <dbReference type="ChEBI" id="CHEBI:15377"/>
        <dbReference type="ChEBI" id="CHEBI:15378"/>
        <dbReference type="ChEBI" id="CHEBI:29985"/>
        <dbReference type="ChEBI" id="CHEBI:30616"/>
        <dbReference type="ChEBI" id="CHEBI:43474"/>
        <dbReference type="ChEBI" id="CHEBI:58359"/>
        <dbReference type="ChEBI" id="CHEBI:78520"/>
        <dbReference type="ChEBI" id="CHEBI:78521"/>
        <dbReference type="ChEBI" id="CHEBI:456216"/>
        <dbReference type="EC" id="6.3.5.7"/>
    </reaction>
</comment>
<dbReference type="Proteomes" id="UP000469011">
    <property type="component" value="Unassembled WGS sequence"/>
</dbReference>